<feature type="compositionally biased region" description="Acidic residues" evidence="13">
    <location>
        <begin position="242"/>
        <end position="252"/>
    </location>
</feature>
<dbReference type="SUPFAM" id="SSF56104">
    <property type="entry name" value="SAICAR synthase-like"/>
    <property type="match status" value="1"/>
</dbReference>
<dbReference type="EMBL" id="DF237600">
    <property type="protein sequence ID" value="GAQ90524.1"/>
    <property type="molecule type" value="Genomic_DNA"/>
</dbReference>
<dbReference type="Pfam" id="PF00118">
    <property type="entry name" value="Cpn60_TCP1"/>
    <property type="match status" value="1"/>
</dbReference>
<comment type="subunit">
    <text evidence="9">Component of the PI(3,5)P2 regulatory complex at least composed of ATG18, SAC/FIG4, FAB1 and VAC14.</text>
</comment>
<evidence type="ECO:0000256" key="7">
    <source>
        <dbReference type="ARBA" id="ARBA00022833"/>
    </source>
</evidence>
<dbReference type="FunFam" id="3.30.810.10:FF:000001">
    <property type="entry name" value="1-phosphatidylinositol 3-phosphate 5-kinase FAB1"/>
    <property type="match status" value="1"/>
</dbReference>
<evidence type="ECO:0000256" key="9">
    <source>
        <dbReference type="ARBA" id="ARBA00023464"/>
    </source>
</evidence>
<dbReference type="GO" id="GO:0007033">
    <property type="term" value="P:vacuole organization"/>
    <property type="evidence" value="ECO:0000318"/>
    <property type="project" value="GO_Central"/>
</dbReference>
<dbReference type="InterPro" id="IPR002423">
    <property type="entry name" value="Cpn60/GroEL/TCP-1"/>
</dbReference>
<dbReference type="Gene3D" id="3.30.810.10">
    <property type="entry name" value="2-Layer Sandwich"/>
    <property type="match status" value="1"/>
</dbReference>
<feature type="region of interest" description="Disordered" evidence="13">
    <location>
        <begin position="78"/>
        <end position="98"/>
    </location>
</feature>
<dbReference type="OMA" id="QSVWNDT"/>
<dbReference type="InterPro" id="IPR027409">
    <property type="entry name" value="GroEL-like_apical_dom_sf"/>
</dbReference>
<feature type="compositionally biased region" description="Basic and acidic residues" evidence="13">
    <location>
        <begin position="175"/>
        <end position="187"/>
    </location>
</feature>
<dbReference type="Gene3D" id="3.30.800.10">
    <property type="entry name" value="Phosphatidylinositol Phosphate Kinase II Beta"/>
    <property type="match status" value="1"/>
</dbReference>
<evidence type="ECO:0000256" key="12">
    <source>
        <dbReference type="PROSITE-ProRule" id="PRU00781"/>
    </source>
</evidence>
<dbReference type="Gene3D" id="3.30.40.10">
    <property type="entry name" value="Zinc/RING finger domain, C3HC4 (zinc finger)"/>
    <property type="match status" value="1"/>
</dbReference>
<feature type="region of interest" description="Disordered" evidence="13">
    <location>
        <begin position="2247"/>
        <end position="2289"/>
    </location>
</feature>
<evidence type="ECO:0000256" key="5">
    <source>
        <dbReference type="ARBA" id="ARBA00022771"/>
    </source>
</evidence>
<name>A0A1Y1IIA0_KLENI</name>
<evidence type="ECO:0000256" key="3">
    <source>
        <dbReference type="ARBA" id="ARBA00022723"/>
    </source>
</evidence>
<dbReference type="SMART" id="SM00064">
    <property type="entry name" value="FYVE"/>
    <property type="match status" value="1"/>
</dbReference>
<evidence type="ECO:0000259" key="14">
    <source>
        <dbReference type="PROSITE" id="PS50178"/>
    </source>
</evidence>
<feature type="compositionally biased region" description="Basic residues" evidence="13">
    <location>
        <begin position="225"/>
        <end position="234"/>
    </location>
</feature>
<dbReference type="InterPro" id="IPR027483">
    <property type="entry name" value="PInositol-4-P-4/5-kinase_C_sf"/>
</dbReference>
<dbReference type="Pfam" id="PF01363">
    <property type="entry name" value="FYVE"/>
    <property type="match status" value="1"/>
</dbReference>
<dbReference type="SUPFAM" id="SSF57903">
    <property type="entry name" value="FYVE/PHD zinc finger"/>
    <property type="match status" value="1"/>
</dbReference>
<feature type="compositionally biased region" description="Basic and acidic residues" evidence="13">
    <location>
        <begin position="1929"/>
        <end position="1947"/>
    </location>
</feature>
<dbReference type="InterPro" id="IPR002498">
    <property type="entry name" value="PInositol-4-P-4/5-kinase_core"/>
</dbReference>
<proteinExistence type="predicted"/>
<feature type="domain" description="PIPK" evidence="15">
    <location>
        <begin position="1915"/>
        <end position="2235"/>
    </location>
</feature>
<feature type="region of interest" description="Disordered" evidence="13">
    <location>
        <begin position="1761"/>
        <end position="1806"/>
    </location>
</feature>
<dbReference type="InterPro" id="IPR044769">
    <property type="entry name" value="PIKfyve_PIPKc"/>
</dbReference>
<accession>A0A1Y1IIA0</accession>
<keyword evidence="7" id="KW-0862">Zinc</keyword>
<evidence type="ECO:0000313" key="17">
    <source>
        <dbReference type="Proteomes" id="UP000054558"/>
    </source>
</evidence>
<feature type="region of interest" description="Disordered" evidence="13">
    <location>
        <begin position="1375"/>
        <end position="1489"/>
    </location>
</feature>
<dbReference type="InterPro" id="IPR011011">
    <property type="entry name" value="Znf_FYVE_PHD"/>
</dbReference>
<feature type="compositionally biased region" description="Basic and acidic residues" evidence="13">
    <location>
        <begin position="1796"/>
        <end position="1806"/>
    </location>
</feature>
<evidence type="ECO:0000256" key="1">
    <source>
        <dbReference type="ARBA" id="ARBA00012009"/>
    </source>
</evidence>
<feature type="region of interest" description="Disordered" evidence="13">
    <location>
        <begin position="379"/>
        <end position="490"/>
    </location>
</feature>
<gene>
    <name evidence="16" type="ORF">KFL_006510080</name>
</gene>
<dbReference type="GO" id="GO:0010008">
    <property type="term" value="C:endosome membrane"/>
    <property type="evidence" value="ECO:0000318"/>
    <property type="project" value="GO_Central"/>
</dbReference>
<dbReference type="Gene3D" id="3.50.7.10">
    <property type="entry name" value="GroEL"/>
    <property type="match status" value="1"/>
</dbReference>
<feature type="compositionally biased region" description="Gly residues" evidence="13">
    <location>
        <begin position="1911"/>
        <end position="1928"/>
    </location>
</feature>
<dbReference type="InterPro" id="IPR027484">
    <property type="entry name" value="PInositol-4-P-5-kinase_N"/>
</dbReference>
<feature type="region of interest" description="Disordered" evidence="13">
    <location>
        <begin position="796"/>
        <end position="816"/>
    </location>
</feature>
<evidence type="ECO:0000256" key="4">
    <source>
        <dbReference type="ARBA" id="ARBA00022741"/>
    </source>
</evidence>
<dbReference type="PANTHER" id="PTHR45748">
    <property type="entry name" value="1-PHOSPHATIDYLINOSITOL 3-PHOSPHATE 5-KINASE-RELATED"/>
    <property type="match status" value="1"/>
</dbReference>
<dbReference type="EC" id="2.7.1.150" evidence="1"/>
<feature type="region of interest" description="Disordered" evidence="13">
    <location>
        <begin position="838"/>
        <end position="962"/>
    </location>
</feature>
<feature type="region of interest" description="Disordered" evidence="13">
    <location>
        <begin position="1891"/>
        <end position="1951"/>
    </location>
</feature>
<keyword evidence="8 12" id="KW-0067">ATP-binding</keyword>
<feature type="domain" description="FYVE-type" evidence="14">
    <location>
        <begin position="37"/>
        <end position="112"/>
    </location>
</feature>
<keyword evidence="17" id="KW-1185">Reference proteome</keyword>
<dbReference type="GO" id="GO:0046854">
    <property type="term" value="P:phosphatidylinositol phosphate biosynthetic process"/>
    <property type="evidence" value="ECO:0000318"/>
    <property type="project" value="GO_Central"/>
</dbReference>
<feature type="compositionally biased region" description="Basic and acidic residues" evidence="13">
    <location>
        <begin position="1617"/>
        <end position="1629"/>
    </location>
</feature>
<organism evidence="16 17">
    <name type="scientific">Klebsormidium nitens</name>
    <name type="common">Green alga</name>
    <name type="synonym">Ulothrix nitens</name>
    <dbReference type="NCBI Taxonomy" id="105231"/>
    <lineage>
        <taxon>Eukaryota</taxon>
        <taxon>Viridiplantae</taxon>
        <taxon>Streptophyta</taxon>
        <taxon>Klebsormidiophyceae</taxon>
        <taxon>Klebsormidiales</taxon>
        <taxon>Klebsormidiaceae</taxon>
        <taxon>Klebsormidium</taxon>
    </lineage>
</organism>
<feature type="compositionally biased region" description="Low complexity" evidence="13">
    <location>
        <begin position="884"/>
        <end position="907"/>
    </location>
</feature>
<feature type="compositionally biased region" description="Basic and acidic residues" evidence="13">
    <location>
        <begin position="1453"/>
        <end position="1472"/>
    </location>
</feature>
<dbReference type="InterPro" id="IPR017455">
    <property type="entry name" value="Znf_FYVE-rel"/>
</dbReference>
<dbReference type="PROSITE" id="PS50178">
    <property type="entry name" value="ZF_FYVE"/>
    <property type="match status" value="1"/>
</dbReference>
<protein>
    <recommendedName>
        <fullName evidence="1">1-phosphatidylinositol-3-phosphate 5-kinase</fullName>
        <ecNumber evidence="1">2.7.1.150</ecNumber>
    </recommendedName>
    <alternativeName>
        <fullName evidence="10">Phosphatidylinositol 3-phosphate 5-kinase type III</fullName>
    </alternativeName>
</protein>
<keyword evidence="4 12" id="KW-0547">Nucleotide-binding</keyword>
<feature type="compositionally biased region" description="Basic and acidic residues" evidence="13">
    <location>
        <begin position="1652"/>
        <end position="1661"/>
    </location>
</feature>
<feature type="compositionally biased region" description="Low complexity" evidence="13">
    <location>
        <begin position="1781"/>
        <end position="1795"/>
    </location>
</feature>
<feature type="compositionally biased region" description="Acidic residues" evidence="13">
    <location>
        <begin position="198"/>
        <end position="207"/>
    </location>
</feature>
<feature type="compositionally biased region" description="Basic and acidic residues" evidence="13">
    <location>
        <begin position="1390"/>
        <end position="1420"/>
    </location>
</feature>
<dbReference type="InterPro" id="IPR013083">
    <property type="entry name" value="Znf_RING/FYVE/PHD"/>
</dbReference>
<evidence type="ECO:0000256" key="10">
    <source>
        <dbReference type="ARBA" id="ARBA00077223"/>
    </source>
</evidence>
<dbReference type="SMART" id="SM00330">
    <property type="entry name" value="PIPKc"/>
    <property type="match status" value="1"/>
</dbReference>
<feature type="region of interest" description="Disordered" evidence="13">
    <location>
        <begin position="114"/>
        <end position="367"/>
    </location>
</feature>
<evidence type="ECO:0000259" key="15">
    <source>
        <dbReference type="PROSITE" id="PS51455"/>
    </source>
</evidence>
<feature type="compositionally biased region" description="Acidic residues" evidence="13">
    <location>
        <begin position="424"/>
        <end position="460"/>
    </location>
</feature>
<evidence type="ECO:0000256" key="6">
    <source>
        <dbReference type="ARBA" id="ARBA00022777"/>
    </source>
</evidence>
<evidence type="ECO:0000256" key="8">
    <source>
        <dbReference type="ARBA" id="ARBA00022840"/>
    </source>
</evidence>
<keyword evidence="2 12" id="KW-0808">Transferase</keyword>
<dbReference type="Pfam" id="PF01504">
    <property type="entry name" value="PIP5K"/>
    <property type="match status" value="2"/>
</dbReference>
<feature type="compositionally biased region" description="Basic and acidic residues" evidence="13">
    <location>
        <begin position="1898"/>
        <end position="1910"/>
    </location>
</feature>
<evidence type="ECO:0000256" key="2">
    <source>
        <dbReference type="ARBA" id="ARBA00022679"/>
    </source>
</evidence>
<feature type="compositionally biased region" description="Basic residues" evidence="13">
    <location>
        <begin position="467"/>
        <end position="478"/>
    </location>
</feature>
<dbReference type="OrthoDB" id="158357at2759"/>
<evidence type="ECO:0000256" key="11">
    <source>
        <dbReference type="PROSITE-ProRule" id="PRU00091"/>
    </source>
</evidence>
<evidence type="ECO:0000256" key="13">
    <source>
        <dbReference type="SAM" id="MobiDB-lite"/>
    </source>
</evidence>
<dbReference type="Proteomes" id="UP000054558">
    <property type="component" value="Unassembled WGS sequence"/>
</dbReference>
<evidence type="ECO:0000313" key="16">
    <source>
        <dbReference type="EMBL" id="GAQ90524.1"/>
    </source>
</evidence>
<dbReference type="STRING" id="105231.A0A1Y1IIA0"/>
<keyword evidence="6 12" id="KW-0418">Kinase</keyword>
<reference evidence="16 17" key="1">
    <citation type="journal article" date="2014" name="Nat. Commun.">
        <title>Klebsormidium flaccidum genome reveals primary factors for plant terrestrial adaptation.</title>
        <authorList>
            <person name="Hori K."/>
            <person name="Maruyama F."/>
            <person name="Fujisawa T."/>
            <person name="Togashi T."/>
            <person name="Yamamoto N."/>
            <person name="Seo M."/>
            <person name="Sato S."/>
            <person name="Yamada T."/>
            <person name="Mori H."/>
            <person name="Tajima N."/>
            <person name="Moriyama T."/>
            <person name="Ikeuchi M."/>
            <person name="Watanabe M."/>
            <person name="Wada H."/>
            <person name="Kobayashi K."/>
            <person name="Saito M."/>
            <person name="Masuda T."/>
            <person name="Sasaki-Sekimoto Y."/>
            <person name="Mashiguchi K."/>
            <person name="Awai K."/>
            <person name="Shimojima M."/>
            <person name="Masuda S."/>
            <person name="Iwai M."/>
            <person name="Nobusawa T."/>
            <person name="Narise T."/>
            <person name="Kondo S."/>
            <person name="Saito H."/>
            <person name="Sato R."/>
            <person name="Murakawa M."/>
            <person name="Ihara Y."/>
            <person name="Oshima-Yamada Y."/>
            <person name="Ohtaka K."/>
            <person name="Satoh M."/>
            <person name="Sonobe K."/>
            <person name="Ishii M."/>
            <person name="Ohtani R."/>
            <person name="Kanamori-Sato M."/>
            <person name="Honoki R."/>
            <person name="Miyazaki D."/>
            <person name="Mochizuki H."/>
            <person name="Umetsu J."/>
            <person name="Higashi K."/>
            <person name="Shibata D."/>
            <person name="Kamiya Y."/>
            <person name="Sato N."/>
            <person name="Nakamura Y."/>
            <person name="Tabata S."/>
            <person name="Ida S."/>
            <person name="Kurokawa K."/>
            <person name="Ohta H."/>
        </authorList>
    </citation>
    <scope>NUCLEOTIDE SEQUENCE [LARGE SCALE GENOMIC DNA]</scope>
    <source>
        <strain evidence="16 17">NIES-2285</strain>
    </source>
</reference>
<dbReference type="GO" id="GO:0008270">
    <property type="term" value="F:zinc ion binding"/>
    <property type="evidence" value="ECO:0007669"/>
    <property type="project" value="UniProtKB-KW"/>
</dbReference>
<dbReference type="PANTHER" id="PTHR45748:SF7">
    <property type="entry name" value="1-PHOSPHATIDYLINOSITOL 3-PHOSPHATE 5-KINASE-RELATED"/>
    <property type="match status" value="1"/>
</dbReference>
<dbReference type="GO" id="GO:0005524">
    <property type="term" value="F:ATP binding"/>
    <property type="evidence" value="ECO:0007669"/>
    <property type="project" value="UniProtKB-UniRule"/>
</dbReference>
<dbReference type="InterPro" id="IPR000306">
    <property type="entry name" value="Znf_FYVE"/>
</dbReference>
<dbReference type="CDD" id="cd17300">
    <property type="entry name" value="PIPKc_PIKfyve"/>
    <property type="match status" value="1"/>
</dbReference>
<dbReference type="CDD" id="cd03334">
    <property type="entry name" value="Fab1_TCP"/>
    <property type="match status" value="1"/>
</dbReference>
<dbReference type="GO" id="GO:0000285">
    <property type="term" value="F:1-phosphatidylinositol-3-phosphate 5-kinase activity"/>
    <property type="evidence" value="ECO:0000318"/>
    <property type="project" value="GO_Central"/>
</dbReference>
<dbReference type="FunFam" id="3.50.7.10:FF:000007">
    <property type="entry name" value="1-phosphatidylinositol 3-phosphate 5-kinase isoform X1"/>
    <property type="match status" value="1"/>
</dbReference>
<dbReference type="PROSITE" id="PS51455">
    <property type="entry name" value="PIPK"/>
    <property type="match status" value="1"/>
</dbReference>
<keyword evidence="3" id="KW-0479">Metal-binding</keyword>
<dbReference type="SUPFAM" id="SSF52029">
    <property type="entry name" value="GroEL apical domain-like"/>
    <property type="match status" value="1"/>
</dbReference>
<sequence>MEERSKSGSNLNDALAGWRAWLPGSKKETDAGNHHWAADQGSCYECQALFTLFNRRQYCGLCGRGFCSKCTKHTLPVAGPGPSGDEAASYYKSDGESGSQTRVCNFCYNLRKQQSRGDGSRSSLDAAEVDSNGRHSPQHANGLIRQRGGDGGASSHAVDIADGGSWRRRLPNGGAHEDGEPRRKERAVSPGDYGSRSEEEDDDDEQAETNKQLARARRLGSSPKQRTRSRRIRQRQYASLGSEDESVDESTTDTERIARPGGWSGSYGWHGADMEKVTERGMAGEGGGAPVLEDQKGPPGMESASRASAIGTGEGEPHRSGDGAHGSSKLPPRPPTAPSASGEGGGLKHARQDSAEAALNPGCHMRQDSLDADSFALHDDATNHDFGSLYADAGETVERPKPDQRSLAVEDSDNSQLWVPPAPESDEEEVPPEEDHEGGDEEDNEEGGWEGEDDEDDDWDEKERERARRRRRLRRNSRSSKSTASEMHKKVLRSVSDDHFRALVAQLLSAEGLPVGGGGDSEGWLDIVAALASRAASMIRLDQKKTGTMDPGGYIKVKCVGTGTKGDSDVVKGVVCRKNVAHRRMSHPKRNPRLLLLGGALEYQRSAGQLSSLEQVLQQEREHLNVLVARIEQHKPDVLLVEKAVSGYAQERLLQSQISLVLNLKPGLMERISRCTGGQIMPPGDPLVAPKIGHCEMFHVERFVEEHGSAGQEGRKGTKTLMYFEGCLKPLGCTILLKGASGDELKRVKRVTQFAAFAAYHLSLETSFLADEGATLPTSSTSAFLASLRSSRPAPLYIQPSPSASSGGEYLTGSFSQNSPLSAAHLTSDGPSARLRQTRRQPLPILSVSPNVSFPPEESPDTPLSHKWPPEVPAGPEVVSSPAPQSVSGLSSAPSSPKPVPSQSLSPAPTEPKQGALVTPPSDGGSLLEPANSAKSEDFSFQPLHPSSDAPTATPLLRSSSSRELKEALPGAIFNGPAALSLQSEEQRAAQLLALPHTVTPLPVGSPGKGLANGGLALDQVSDACGTPLGSFSKVAPSPSEHQSILVSLSSRCLSKGTVCDRAHLVRIKYYGSTDMPLGHFLRNGLFNTRHRCPRCDEPSDAHVRTYTHRQGSLTISVRRLKRGQTLPAGTSSGEPRIWMWHRCLRCPRDVNGLPPSSKRVVMSDAASSLSFGKFLELSFSNHVAASRLASCGHSIHRDCLRFYGCEGMIACFRYAPILLHAVHLPDPRLEFNNPSQQQWLVEEVHDVADKAELVFAEVLDTLRVIGERLCGQAGRTTTPEARRCIVELEALLVKEKAAFEEHLFEISKKMPQHTGGVEQAPGEPIADVLELNRLRRELAIGSFQWDSRLHYLASSLKLRKPTRAEGPSSLDDHALFLASRGPSPPPADQAEKEGKIEGKEGAEGTEKTDGGQGEEKQGDGDAASEGVAQASASKEGSDAKSAKVGEVTGAEATKETSSEKDKASQKADGLEHAPSSVDSVGAGSSHVRQVAGGEHVLESFVQGSNILGALPAPLLSDEKAKSLVEGRIVEQDRQDSLAANAAPADETSGTQVADLVARAGAVVERFLAGESLSGEGKAGEELADLRAEEDLVAAAIAQAHGGSDNVASPTACRPKQSWDRAQVERLEQIAESVGARTKAGGDAGVEQPAGEESRGGELRGDFSPADAGVYRTNSAGPTASWPAPGELEGGPQQSPDPVQSGALGVRRVLSEGHLPILADLSATLDAAWTGEAPRDMPAVAAALAEKQGTEGVAVPLEAPEQQGESGAAPTASQRSESDSADTGSAAPSAPTSPSKRGEEARDEDRSAWAFSTLYKAALAPTSPPRDAAGGAAGGAMPSVVSHAAQVAAQGGARIMLPVGHDEVVVAVYDDEPSSVIAYALCSEDYQAQLRGAANGRSRRETSLSRESGEGGKGGAEQGEGNEEAGGGGDKKGVGKDGEKGADRGEVEDPLLSMEPVHIKTSFTDDAPQGKVKFSVTIYYARQFEALRRKCCGGDLDFARSLCRCRKWHSSGGKSNVFFAKTLDDRFVIKQVTRTELLSFLEFGPDYFKYLSDALSTGAPTCLAKTLGIYQVHAKHAKSGRESRMDVVVMENLLYGRRIARIYDLKGSTRSRYNADASGRNSVLLDENLLEAMPTDPIFVGNKGKRLLERAVWNDTQFLASVYVMDYSLLVGVDEERCELVLGIIDFFRQYTWDKHLETWVKASGILGGSKNAAPTVISPKQYKKRFRKAMSTYFVMVPDQWTPPLIRAGSSDETKGDDDEASSSLGVNDAGGPEGIAATSHPHKEDGD</sequence>
<feature type="region of interest" description="Disordered" evidence="13">
    <location>
        <begin position="1600"/>
        <end position="1705"/>
    </location>
</feature>
<keyword evidence="5 11" id="KW-0863">Zinc-finger</keyword>